<evidence type="ECO:0008006" key="7">
    <source>
        <dbReference type="Google" id="ProtNLM"/>
    </source>
</evidence>
<evidence type="ECO:0000313" key="6">
    <source>
        <dbReference type="Proteomes" id="UP000322530"/>
    </source>
</evidence>
<keyword evidence="6" id="KW-1185">Reference proteome</keyword>
<keyword evidence="2" id="KW-0963">Cytoplasm</keyword>
<dbReference type="GO" id="GO:0005737">
    <property type="term" value="C:cytoplasm"/>
    <property type="evidence" value="ECO:0007669"/>
    <property type="project" value="UniProtKB-SubCell"/>
</dbReference>
<dbReference type="PANTHER" id="PTHR45783:SF3">
    <property type="entry name" value="KINESIN LIGHT CHAIN"/>
    <property type="match status" value="1"/>
</dbReference>
<dbReference type="InterPro" id="IPR002151">
    <property type="entry name" value="Kinesin_light"/>
</dbReference>
<reference evidence="5 6" key="1">
    <citation type="submission" date="2019-01" db="EMBL/GenBank/DDBJ databases">
        <title>Draft genome sequence of Dictyobacter sp. Uno17.</title>
        <authorList>
            <person name="Wang C.M."/>
            <person name="Zheng Y."/>
            <person name="Sakai Y."/>
            <person name="Abe K."/>
            <person name="Yokota A."/>
            <person name="Yabe S."/>
        </authorList>
    </citation>
    <scope>NUCLEOTIDE SEQUENCE [LARGE SCALE GENOMIC DNA]</scope>
    <source>
        <strain evidence="5 6">Uno17</strain>
    </source>
</reference>
<keyword evidence="3" id="KW-0677">Repeat</keyword>
<dbReference type="Pfam" id="PF13374">
    <property type="entry name" value="TPR_10"/>
    <property type="match status" value="2"/>
</dbReference>
<dbReference type="SUPFAM" id="SSF48452">
    <property type="entry name" value="TPR-like"/>
    <property type="match status" value="1"/>
</dbReference>
<dbReference type="EMBL" id="BIXY01000133">
    <property type="protein sequence ID" value="GCF11683.1"/>
    <property type="molecule type" value="Genomic_DNA"/>
</dbReference>
<evidence type="ECO:0000256" key="4">
    <source>
        <dbReference type="ARBA" id="ARBA00022803"/>
    </source>
</evidence>
<gene>
    <name evidence="5" type="ORF">KDI_52470</name>
</gene>
<dbReference type="Gene3D" id="1.25.40.10">
    <property type="entry name" value="Tetratricopeptide repeat domain"/>
    <property type="match status" value="2"/>
</dbReference>
<dbReference type="RefSeq" id="WP_149404496.1">
    <property type="nucleotide sequence ID" value="NZ_BIXY01000133.1"/>
</dbReference>
<dbReference type="AlphaFoldDB" id="A0A5A5TKV4"/>
<dbReference type="InterPro" id="IPR011990">
    <property type="entry name" value="TPR-like_helical_dom_sf"/>
</dbReference>
<organism evidence="5 6">
    <name type="scientific">Dictyobacter arantiisoli</name>
    <dbReference type="NCBI Taxonomy" id="2014874"/>
    <lineage>
        <taxon>Bacteria</taxon>
        <taxon>Bacillati</taxon>
        <taxon>Chloroflexota</taxon>
        <taxon>Ktedonobacteria</taxon>
        <taxon>Ktedonobacterales</taxon>
        <taxon>Dictyobacteraceae</taxon>
        <taxon>Dictyobacter</taxon>
    </lineage>
</organism>
<accession>A0A5A5TKV4</accession>
<dbReference type="GO" id="GO:0007018">
    <property type="term" value="P:microtubule-based movement"/>
    <property type="evidence" value="ECO:0007669"/>
    <property type="project" value="TreeGrafter"/>
</dbReference>
<evidence type="ECO:0000256" key="3">
    <source>
        <dbReference type="ARBA" id="ARBA00022737"/>
    </source>
</evidence>
<dbReference type="GO" id="GO:0005871">
    <property type="term" value="C:kinesin complex"/>
    <property type="evidence" value="ECO:0007669"/>
    <property type="project" value="InterPro"/>
</dbReference>
<evidence type="ECO:0000313" key="5">
    <source>
        <dbReference type="EMBL" id="GCF11683.1"/>
    </source>
</evidence>
<dbReference type="GO" id="GO:0019894">
    <property type="term" value="F:kinesin binding"/>
    <property type="evidence" value="ECO:0007669"/>
    <property type="project" value="TreeGrafter"/>
</dbReference>
<protein>
    <recommendedName>
        <fullName evidence="7">MalT-like TPR region domain-containing protein</fullName>
    </recommendedName>
</protein>
<evidence type="ECO:0000256" key="2">
    <source>
        <dbReference type="ARBA" id="ARBA00022490"/>
    </source>
</evidence>
<sequence length="235" mass="27123">MIGLAETILRQPAEREQAAIYVQRASRLLEHEVGDTHFQLIDPINSLASLACSKGDYLQAETLILRGLAIWKMTVNRDRDPSYQPSSPLVVPVAQSRESYQLVEQAIEMWEQEPTHRHYQIGYALMTLLKSYQQRQLYTAAEQIAQHGWRIGTQALGEHHPLLANWAIQLAEMSLERDQFQQAEQYCQQAEEIIEKTLKREHPLLTMLQRKLADLYQRKEMVSQIGKGAETTHDF</sequence>
<keyword evidence="4" id="KW-0802">TPR repeat</keyword>
<comment type="subcellular location">
    <subcellularLocation>
        <location evidence="1">Cytoplasm</location>
    </subcellularLocation>
</comment>
<dbReference type="Proteomes" id="UP000322530">
    <property type="component" value="Unassembled WGS sequence"/>
</dbReference>
<proteinExistence type="predicted"/>
<evidence type="ECO:0000256" key="1">
    <source>
        <dbReference type="ARBA" id="ARBA00004496"/>
    </source>
</evidence>
<name>A0A5A5TKV4_9CHLR</name>
<dbReference type="OrthoDB" id="582340at2"/>
<comment type="caution">
    <text evidence="5">The sequence shown here is derived from an EMBL/GenBank/DDBJ whole genome shotgun (WGS) entry which is preliminary data.</text>
</comment>
<dbReference type="PANTHER" id="PTHR45783">
    <property type="entry name" value="KINESIN LIGHT CHAIN"/>
    <property type="match status" value="1"/>
</dbReference>